<accession>A0A4Z0M3E3</accession>
<dbReference type="Proteomes" id="UP000298050">
    <property type="component" value="Unassembled WGS sequence"/>
</dbReference>
<comment type="caution">
    <text evidence="2">The sequence shown here is derived from an EMBL/GenBank/DDBJ whole genome shotgun (WGS) entry which is preliminary data.</text>
</comment>
<dbReference type="InterPro" id="IPR001296">
    <property type="entry name" value="Glyco_trans_1"/>
</dbReference>
<keyword evidence="2" id="KW-0808">Transferase</keyword>
<dbReference type="Gene3D" id="3.40.50.2000">
    <property type="entry name" value="Glycogen Phosphorylase B"/>
    <property type="match status" value="2"/>
</dbReference>
<dbReference type="OrthoDB" id="9802525at2"/>
<dbReference type="CDD" id="cd03801">
    <property type="entry name" value="GT4_PimA-like"/>
    <property type="match status" value="1"/>
</dbReference>
<protein>
    <submittedName>
        <fullName evidence="2">Glycosyltransferase</fullName>
    </submittedName>
</protein>
<dbReference type="PANTHER" id="PTHR12526">
    <property type="entry name" value="GLYCOSYLTRANSFERASE"/>
    <property type="match status" value="1"/>
</dbReference>
<dbReference type="PANTHER" id="PTHR12526:SF636">
    <property type="entry name" value="BLL3647 PROTEIN"/>
    <property type="match status" value="1"/>
</dbReference>
<dbReference type="AlphaFoldDB" id="A0A4Z0M3E3"/>
<name>A0A4Z0M3E3_9GAMM</name>
<organism evidence="2 3">
    <name type="scientific">Mangrovimicrobium sediminis</name>
    <dbReference type="NCBI Taxonomy" id="2562682"/>
    <lineage>
        <taxon>Bacteria</taxon>
        <taxon>Pseudomonadati</taxon>
        <taxon>Pseudomonadota</taxon>
        <taxon>Gammaproteobacteria</taxon>
        <taxon>Cellvibrionales</taxon>
        <taxon>Halieaceae</taxon>
        <taxon>Mangrovimicrobium</taxon>
    </lineage>
</organism>
<proteinExistence type="predicted"/>
<dbReference type="GO" id="GO:0016757">
    <property type="term" value="F:glycosyltransferase activity"/>
    <property type="evidence" value="ECO:0007669"/>
    <property type="project" value="InterPro"/>
</dbReference>
<evidence type="ECO:0000313" key="3">
    <source>
        <dbReference type="Proteomes" id="UP000298050"/>
    </source>
</evidence>
<evidence type="ECO:0000259" key="1">
    <source>
        <dbReference type="Pfam" id="PF00534"/>
    </source>
</evidence>
<dbReference type="GO" id="GO:1901135">
    <property type="term" value="P:carbohydrate derivative metabolic process"/>
    <property type="evidence" value="ECO:0007669"/>
    <property type="project" value="UniProtKB-ARBA"/>
</dbReference>
<dbReference type="SUPFAM" id="SSF53756">
    <property type="entry name" value="UDP-Glycosyltransferase/glycogen phosphorylase"/>
    <property type="match status" value="1"/>
</dbReference>
<reference evidence="2 3" key="1">
    <citation type="submission" date="2019-04" db="EMBL/GenBank/DDBJ databases">
        <title>Taxonomy of novel Haliea sp. from mangrove soil of West Coast of India.</title>
        <authorList>
            <person name="Verma A."/>
            <person name="Kumar P."/>
            <person name="Krishnamurthi S."/>
        </authorList>
    </citation>
    <scope>NUCLEOTIDE SEQUENCE [LARGE SCALE GENOMIC DNA]</scope>
    <source>
        <strain evidence="2 3">SAOS-164</strain>
    </source>
</reference>
<sequence length="432" mass="47536">MKKIRVLLIAEAANPEWVSVPLVGWSHARALLDEVDAHLVTQVRNSDAIARAGLVEGEDFTAIDSEVVAAPMHRVMSFIRKVTGLGWQFDTAMQAIPYYYFEHRLWKLFGKRIKAGEWDVVHRLTPLSPTIPSRLAARCKRAGVPFVWGPINGGVPWPKGFEDVLRREGEWLTYVRNAYKLMPGYASTQRDSACIVAGSIATQSQLAPEARERSVYIPENAIDEARFGTPRSGPVSSPLSVAFVGRFVPYKGLDMLIEASADLVRAGKLKLDLIGDGPERPAVLAQIEALGLGDGIAAEGWVEHRDLQARLLRSDVLGFPSVREFGGGVVLEAMSLGLVPVVADYAGPAELVTESTGFKIPFESREQLVAGTRAALEHLVAHPEQIRPMGEQARNRVLEKFTWPAKARQMVEVYRWVTGQGERPDVGTPFAN</sequence>
<evidence type="ECO:0000313" key="2">
    <source>
        <dbReference type="EMBL" id="TGD73974.1"/>
    </source>
</evidence>
<feature type="domain" description="Glycosyl transferase family 1" evidence="1">
    <location>
        <begin position="239"/>
        <end position="394"/>
    </location>
</feature>
<dbReference type="Pfam" id="PF00534">
    <property type="entry name" value="Glycos_transf_1"/>
    <property type="match status" value="1"/>
</dbReference>
<dbReference type="EMBL" id="SRLE01000006">
    <property type="protein sequence ID" value="TGD73974.1"/>
    <property type="molecule type" value="Genomic_DNA"/>
</dbReference>
<gene>
    <name evidence="2" type="ORF">E4634_07480</name>
</gene>
<keyword evidence="3" id="KW-1185">Reference proteome</keyword>